<dbReference type="InterPro" id="IPR038577">
    <property type="entry name" value="GT10-like_C_sf"/>
</dbReference>
<dbReference type="AlphaFoldDB" id="A0A0X8JLY5"/>
<feature type="domain" description="Fucosyltransferase C-terminal" evidence="1">
    <location>
        <begin position="140"/>
        <end position="229"/>
    </location>
</feature>
<evidence type="ECO:0000313" key="3">
    <source>
        <dbReference type="Proteomes" id="UP000069241"/>
    </source>
</evidence>
<sequence length="328" mass="36748">MDCFFCTVHAAWPWLRQTEDGSGRMGDVRFVLEDKDGCAPWLVVFDEPPAGAATRVPRERRVLFVTEPPEIKRYPRSYLGQFGTVISPYAFRGVEPRALLLENPCLNWHYGVATGHGAPVSPALRRLDDIQNLPMPPKPKKCSVICSTKTATEAQRRRIRFVRRLKDILGDDLDVFGRGFRPVSDKAEAIAPYAYHLVLENNYIDNFWTEKLADAWIGWALPLYLGAPNLAAACGLPDGFVALDPDDEEGNLARIAQCLGRPLWEERREALACCRAWCLQGTNVFARTAALIRNAPPGIQRLPMPMRPENLYGTDRQAVAALYGRARA</sequence>
<reference evidence="3" key="1">
    <citation type="submission" date="2016-02" db="EMBL/GenBank/DDBJ databases">
        <authorList>
            <person name="Holder M.E."/>
            <person name="Ajami N.J."/>
            <person name="Petrosino J.F."/>
        </authorList>
    </citation>
    <scope>NUCLEOTIDE SEQUENCE [LARGE SCALE GENOMIC DNA]</scope>
    <source>
        <strain evidence="3">CCUG 45958</strain>
    </source>
</reference>
<proteinExistence type="predicted"/>
<dbReference type="RefSeq" id="WP_062254236.1">
    <property type="nucleotide sequence ID" value="NZ_CP014229.1"/>
</dbReference>
<evidence type="ECO:0000313" key="2">
    <source>
        <dbReference type="EMBL" id="AMD91187.1"/>
    </source>
</evidence>
<protein>
    <recommendedName>
        <fullName evidence="1">Fucosyltransferase C-terminal domain-containing protein</fullName>
    </recommendedName>
</protein>
<dbReference type="Proteomes" id="UP000069241">
    <property type="component" value="Chromosome"/>
</dbReference>
<dbReference type="Pfam" id="PF00852">
    <property type="entry name" value="Glyco_transf_10"/>
    <property type="match status" value="1"/>
</dbReference>
<evidence type="ECO:0000259" key="1">
    <source>
        <dbReference type="Pfam" id="PF00852"/>
    </source>
</evidence>
<dbReference type="STRING" id="44742.AXF13_14225"/>
<dbReference type="KEGG" id="dfi:AXF13_14225"/>
<dbReference type="InterPro" id="IPR055270">
    <property type="entry name" value="Glyco_tran_10_C"/>
</dbReference>
<dbReference type="SUPFAM" id="SSF53756">
    <property type="entry name" value="UDP-Glycosyltransferase/glycogen phosphorylase"/>
    <property type="match status" value="1"/>
</dbReference>
<accession>A0A0X8JLY5</accession>
<organism evidence="2 3">
    <name type="scientific">Desulfovibrio fairfieldensis</name>
    <dbReference type="NCBI Taxonomy" id="44742"/>
    <lineage>
        <taxon>Bacteria</taxon>
        <taxon>Pseudomonadati</taxon>
        <taxon>Thermodesulfobacteriota</taxon>
        <taxon>Desulfovibrionia</taxon>
        <taxon>Desulfovibrionales</taxon>
        <taxon>Desulfovibrionaceae</taxon>
        <taxon>Desulfovibrio</taxon>
    </lineage>
</organism>
<name>A0A0X8JLY5_9BACT</name>
<keyword evidence="3" id="KW-1185">Reference proteome</keyword>
<dbReference type="EMBL" id="CP014229">
    <property type="protein sequence ID" value="AMD91187.1"/>
    <property type="molecule type" value="Genomic_DNA"/>
</dbReference>
<gene>
    <name evidence="2" type="ORF">AXF13_14225</name>
</gene>
<dbReference type="Gene3D" id="3.40.50.11660">
    <property type="entry name" value="Glycosyl transferase family 10, C-terminal domain"/>
    <property type="match status" value="1"/>
</dbReference>